<sequence length="126" mass="14615">MAKISFVLLVVALIVFQQVCEAHRPIDFNEEVLEKDLHEAKDLIEEDLKEKETSIRNLESEVSLLTKSEMMLTQLEHAYKNGKSLEHFGKRLKKFNRRIKKAPEEVRYVSIIQSILKDLGLNGGRH</sequence>
<evidence type="ECO:0000313" key="3">
    <source>
        <dbReference type="EMBL" id="KAG7575617.1"/>
    </source>
</evidence>
<accession>A0A8T2ARV1</accession>
<comment type="caution">
    <text evidence="3">The sequence shown here is derived from an EMBL/GenBank/DDBJ whole genome shotgun (WGS) entry which is preliminary data.</text>
</comment>
<dbReference type="Proteomes" id="UP000694240">
    <property type="component" value="Chromosome 8"/>
</dbReference>
<dbReference type="AlphaFoldDB" id="A0A8T2ARV1"/>
<name>A0A8T2ARV1_9BRAS</name>
<feature type="chain" id="PRO_5035850075" evidence="2">
    <location>
        <begin position="23"/>
        <end position="126"/>
    </location>
</feature>
<keyword evidence="4" id="KW-1185">Reference proteome</keyword>
<organism evidence="3 4">
    <name type="scientific">Arabidopsis thaliana x Arabidopsis arenosa</name>
    <dbReference type="NCBI Taxonomy" id="1240361"/>
    <lineage>
        <taxon>Eukaryota</taxon>
        <taxon>Viridiplantae</taxon>
        <taxon>Streptophyta</taxon>
        <taxon>Embryophyta</taxon>
        <taxon>Tracheophyta</taxon>
        <taxon>Spermatophyta</taxon>
        <taxon>Magnoliopsida</taxon>
        <taxon>eudicotyledons</taxon>
        <taxon>Gunneridae</taxon>
        <taxon>Pentapetalae</taxon>
        <taxon>rosids</taxon>
        <taxon>malvids</taxon>
        <taxon>Brassicales</taxon>
        <taxon>Brassicaceae</taxon>
        <taxon>Camelineae</taxon>
        <taxon>Arabidopsis</taxon>
    </lineage>
</organism>
<gene>
    <name evidence="3" type="ORF">ISN45_Aa03g000950</name>
</gene>
<proteinExistence type="predicted"/>
<keyword evidence="2" id="KW-0732">Signal</keyword>
<feature type="coiled-coil region" evidence="1">
    <location>
        <begin position="30"/>
        <end position="68"/>
    </location>
</feature>
<dbReference type="EMBL" id="JAEFBK010000008">
    <property type="protein sequence ID" value="KAG7575617.1"/>
    <property type="molecule type" value="Genomic_DNA"/>
</dbReference>
<keyword evidence="1" id="KW-0175">Coiled coil</keyword>
<evidence type="ECO:0000313" key="4">
    <source>
        <dbReference type="Proteomes" id="UP000694240"/>
    </source>
</evidence>
<protein>
    <submittedName>
        <fullName evidence="3">Uncharacterized protein</fullName>
    </submittedName>
</protein>
<reference evidence="3 4" key="1">
    <citation type="submission" date="2020-12" db="EMBL/GenBank/DDBJ databases">
        <title>Concerted genomic and epigenomic changes stabilize Arabidopsis allopolyploids.</title>
        <authorList>
            <person name="Chen Z."/>
        </authorList>
    </citation>
    <scope>NUCLEOTIDE SEQUENCE [LARGE SCALE GENOMIC DNA]</scope>
    <source>
        <strain evidence="3">Allo738</strain>
        <tissue evidence="3">Leaf</tissue>
    </source>
</reference>
<evidence type="ECO:0000256" key="2">
    <source>
        <dbReference type="SAM" id="SignalP"/>
    </source>
</evidence>
<evidence type="ECO:0000256" key="1">
    <source>
        <dbReference type="SAM" id="Coils"/>
    </source>
</evidence>
<feature type="signal peptide" evidence="2">
    <location>
        <begin position="1"/>
        <end position="22"/>
    </location>
</feature>